<evidence type="ECO:0000313" key="3">
    <source>
        <dbReference type="Proteomes" id="UP000694399"/>
    </source>
</evidence>
<dbReference type="Ensembl" id="ENSPLOT00000020045.1">
    <property type="protein sequence ID" value="ENSPLOP00000018097.1"/>
    <property type="gene ID" value="ENSPLOG00000013274.1"/>
</dbReference>
<dbReference type="GeneTree" id="ENSGT00930000152917"/>
<protein>
    <submittedName>
        <fullName evidence="2">Uncharacterized protein</fullName>
    </submittedName>
</protein>
<feature type="compositionally biased region" description="Basic and acidic residues" evidence="1">
    <location>
        <begin position="44"/>
        <end position="54"/>
    </location>
</feature>
<organism evidence="2 3">
    <name type="scientific">Panthera leo</name>
    <name type="common">Lion</name>
    <dbReference type="NCBI Taxonomy" id="9689"/>
    <lineage>
        <taxon>Eukaryota</taxon>
        <taxon>Metazoa</taxon>
        <taxon>Chordata</taxon>
        <taxon>Craniata</taxon>
        <taxon>Vertebrata</taxon>
        <taxon>Euteleostomi</taxon>
        <taxon>Mammalia</taxon>
        <taxon>Eutheria</taxon>
        <taxon>Laurasiatheria</taxon>
        <taxon>Carnivora</taxon>
        <taxon>Feliformia</taxon>
        <taxon>Felidae</taxon>
        <taxon>Pantherinae</taxon>
        <taxon>Panthera</taxon>
    </lineage>
</organism>
<reference evidence="2" key="3">
    <citation type="submission" date="2025-09" db="UniProtKB">
        <authorList>
            <consortium name="Ensembl"/>
        </authorList>
    </citation>
    <scope>IDENTIFICATION</scope>
</reference>
<feature type="compositionally biased region" description="Low complexity" evidence="1">
    <location>
        <begin position="105"/>
        <end position="123"/>
    </location>
</feature>
<dbReference type="Proteomes" id="UP000694399">
    <property type="component" value="Chromosome B3"/>
</dbReference>
<keyword evidence="3" id="KW-1185">Reference proteome</keyword>
<dbReference type="AlphaFoldDB" id="A0A8C8XHR8"/>
<reference evidence="2" key="1">
    <citation type="journal article" date="2019" name="bioRxiv">
        <title>Long live the king: chromosome-level assembly of the lion (Panthera leo) using linked-read, Hi-C, and long read data.</title>
        <authorList>
            <person name="Armstrong E.E."/>
            <person name="Taylor R.W."/>
            <person name="Miller D.E."/>
            <person name="Kaelin C."/>
            <person name="Barsh G."/>
            <person name="Hadly E.A."/>
            <person name="Petrov D."/>
        </authorList>
    </citation>
    <scope>NUCLEOTIDE SEQUENCE [LARGE SCALE GENOMIC DNA]</scope>
</reference>
<evidence type="ECO:0000313" key="2">
    <source>
        <dbReference type="Ensembl" id="ENSPLOP00000018097.1"/>
    </source>
</evidence>
<feature type="compositionally biased region" description="Basic and acidic residues" evidence="1">
    <location>
        <begin position="1"/>
        <end position="10"/>
    </location>
</feature>
<accession>A0A8C8XHR8</accession>
<evidence type="ECO:0000256" key="1">
    <source>
        <dbReference type="SAM" id="MobiDB-lite"/>
    </source>
</evidence>
<name>A0A8C8XHR8_PANLE</name>
<reference evidence="2" key="2">
    <citation type="submission" date="2025-08" db="UniProtKB">
        <authorList>
            <consortium name="Ensembl"/>
        </authorList>
    </citation>
    <scope>IDENTIFICATION</scope>
</reference>
<sequence>SEGMRRELKASPRCPSALARTGTARAHSYYSPKFRFPAGPGGTRGEEVRRERADSPTAPREPQLRSRSAQLRAGPDTAPAGGGSAAFSSPSEDPFSPAPLPRLQPRSSTAPAASSAPSFRRFF</sequence>
<proteinExistence type="predicted"/>
<feature type="region of interest" description="Disordered" evidence="1">
    <location>
        <begin position="1"/>
        <end position="123"/>
    </location>
</feature>
<dbReference type="OMA" id="RAHSYNS"/>